<evidence type="ECO:0000313" key="4">
    <source>
        <dbReference type="Proteomes" id="UP001519306"/>
    </source>
</evidence>
<name>A0ABS4KDH6_9FIRM</name>
<dbReference type="Proteomes" id="UP001519306">
    <property type="component" value="Unassembled WGS sequence"/>
</dbReference>
<feature type="signal peptide" evidence="1">
    <location>
        <begin position="1"/>
        <end position="26"/>
    </location>
</feature>
<comment type="caution">
    <text evidence="3">The sequence shown here is derived from an EMBL/GenBank/DDBJ whole genome shotgun (WGS) entry which is preliminary data.</text>
</comment>
<keyword evidence="1" id="KW-0732">Signal</keyword>
<dbReference type="PROSITE" id="PS51272">
    <property type="entry name" value="SLH"/>
    <property type="match status" value="1"/>
</dbReference>
<dbReference type="InterPro" id="IPR001119">
    <property type="entry name" value="SLH_dom"/>
</dbReference>
<protein>
    <recommendedName>
        <fullName evidence="2">SLH domain-containing protein</fullName>
    </recommendedName>
</protein>
<evidence type="ECO:0000256" key="1">
    <source>
        <dbReference type="SAM" id="SignalP"/>
    </source>
</evidence>
<sequence>MNSKKINKALSIGLCAAALVPSVVSAKEFKDVKQNGGFAWAYEYIDELSDKGIIDGYPNGNFEPDRPVSLEETFQLLKGIINPSSSEIKDAVSKYGSLCDDMGVSSWAKEPISVALSRGIITDYDLKQAKDKDLLGPKRTTYPDRNTVSVYFAKGLNLSESGDESLLKHNDKNSIPNVTKGYLASLVKAGIFDATGSNGYFKGDRHIRRSEMAKITKLSYDHAKNVGIDLEEKTIDGKVILATTLNNLDTIITEKDNKRSQFRVDSSTIYKMKDKTVSFKDIKPEQEVKITYVKNGDDTVTGLAKKIEIINSEKNLIGYVTDSTSDSFTVKYKEYDKDKLETTEDKIKTTDNAKFKLEKDAKIYKYGKKINEKDLKVDDIIEFATNADGDVKEAYVYPEKGSVTGKITDITEGTSSKRETITLKLDDDKKYTFYGKKNKDKDSDNPFYSSKSDSLFKDLKEGREVTLQLNYKIVTKIGKENTSDYVLGKITEAKEYDESERGRIGYIKIETNKNREEKYYITKDTKFKDDTSSAKNPQRRIEDLKGETVKLVLDGDDIETLTKIDKNSAIDAVAQIVRTKTDDKGYQKEYTIKILDKGYGNVSRGDKFTFKTENDFDKWEVIRITGQMYKGDLEEIYIEHIEYEDEELDRYNDFNYSASKKSSNDYKIKWS</sequence>
<dbReference type="RefSeq" id="WP_210061348.1">
    <property type="nucleotide sequence ID" value="NZ_JAGGLJ010000013.1"/>
</dbReference>
<gene>
    <name evidence="3" type="ORF">J2Z71_001359</name>
</gene>
<reference evidence="3 4" key="1">
    <citation type="submission" date="2021-03" db="EMBL/GenBank/DDBJ databases">
        <title>Genomic Encyclopedia of Type Strains, Phase IV (KMG-IV): sequencing the most valuable type-strain genomes for metagenomic binning, comparative biology and taxonomic classification.</title>
        <authorList>
            <person name="Goeker M."/>
        </authorList>
    </citation>
    <scope>NUCLEOTIDE SEQUENCE [LARGE SCALE GENOMIC DNA]</scope>
    <source>
        <strain evidence="3 4">DSM 27563</strain>
    </source>
</reference>
<dbReference type="EMBL" id="JAGGLJ010000013">
    <property type="protein sequence ID" value="MBP2025810.1"/>
    <property type="molecule type" value="Genomic_DNA"/>
</dbReference>
<evidence type="ECO:0000259" key="2">
    <source>
        <dbReference type="PROSITE" id="PS51272"/>
    </source>
</evidence>
<proteinExistence type="predicted"/>
<feature type="domain" description="SLH" evidence="2">
    <location>
        <begin position="28"/>
        <end position="91"/>
    </location>
</feature>
<keyword evidence="4" id="KW-1185">Reference proteome</keyword>
<feature type="chain" id="PRO_5045678018" description="SLH domain-containing protein" evidence="1">
    <location>
        <begin position="27"/>
        <end position="671"/>
    </location>
</feature>
<organism evidence="3 4">
    <name type="scientific">Peptoniphilus stercorisuis</name>
    <dbReference type="NCBI Taxonomy" id="1436965"/>
    <lineage>
        <taxon>Bacteria</taxon>
        <taxon>Bacillati</taxon>
        <taxon>Bacillota</taxon>
        <taxon>Tissierellia</taxon>
        <taxon>Tissierellales</taxon>
        <taxon>Peptoniphilaceae</taxon>
        <taxon>Peptoniphilus</taxon>
    </lineage>
</organism>
<evidence type="ECO:0000313" key="3">
    <source>
        <dbReference type="EMBL" id="MBP2025810.1"/>
    </source>
</evidence>
<dbReference type="Pfam" id="PF00395">
    <property type="entry name" value="SLH"/>
    <property type="match status" value="1"/>
</dbReference>
<accession>A0ABS4KDH6</accession>